<dbReference type="InterPro" id="IPR047184">
    <property type="entry name" value="KANK1-4"/>
</dbReference>
<evidence type="ECO:0000256" key="6">
    <source>
        <dbReference type="SAM" id="Coils"/>
    </source>
</evidence>
<feature type="region of interest" description="Disordered" evidence="7">
    <location>
        <begin position="588"/>
        <end position="718"/>
    </location>
</feature>
<dbReference type="InterPro" id="IPR036770">
    <property type="entry name" value="Ankyrin_rpt-contain_sf"/>
</dbReference>
<evidence type="ECO:0000256" key="2">
    <source>
        <dbReference type="ARBA" id="ARBA00022737"/>
    </source>
</evidence>
<evidence type="ECO:0000256" key="3">
    <source>
        <dbReference type="ARBA" id="ARBA00023043"/>
    </source>
</evidence>
<keyword evidence="4 6" id="KW-0175">Coiled coil</keyword>
<evidence type="ECO:0000256" key="7">
    <source>
        <dbReference type="SAM" id="MobiDB-lite"/>
    </source>
</evidence>
<dbReference type="GO" id="GO:0030837">
    <property type="term" value="P:negative regulation of actin filament polymerization"/>
    <property type="evidence" value="ECO:0007669"/>
    <property type="project" value="InterPro"/>
</dbReference>
<protein>
    <submittedName>
        <fullName evidence="8">KN motif and ankyrin repeat domains 3</fullName>
    </submittedName>
</protein>
<feature type="repeat" description="ANK" evidence="5">
    <location>
        <begin position="876"/>
        <end position="908"/>
    </location>
</feature>
<feature type="compositionally biased region" description="Polar residues" evidence="7">
    <location>
        <begin position="87"/>
        <end position="99"/>
    </location>
</feature>
<keyword evidence="1" id="KW-0597">Phosphoprotein</keyword>
<dbReference type="CTD" id="256949"/>
<dbReference type="PROSITE" id="PS50297">
    <property type="entry name" value="ANK_REP_REGION"/>
    <property type="match status" value="3"/>
</dbReference>
<dbReference type="GeneID" id="111240409"/>
<feature type="repeat" description="ANK" evidence="5">
    <location>
        <begin position="804"/>
        <end position="829"/>
    </location>
</feature>
<feature type="compositionally biased region" description="Acidic residues" evidence="7">
    <location>
        <begin position="673"/>
        <end position="694"/>
    </location>
</feature>
<reference evidence="8" key="1">
    <citation type="submission" date="2025-08" db="UniProtKB">
        <authorList>
            <consortium name="Ensembl"/>
        </authorList>
    </citation>
    <scope>IDENTIFICATION</scope>
</reference>
<feature type="compositionally biased region" description="Polar residues" evidence="7">
    <location>
        <begin position="166"/>
        <end position="176"/>
    </location>
</feature>
<dbReference type="FunFam" id="1.25.40.20:FF:000017">
    <property type="entry name" value="KN motif and ankyrin repeat domain-containing protein 1"/>
    <property type="match status" value="1"/>
</dbReference>
<dbReference type="GO" id="GO:0005737">
    <property type="term" value="C:cytoplasm"/>
    <property type="evidence" value="ECO:0007669"/>
    <property type="project" value="TreeGrafter"/>
</dbReference>
<dbReference type="AlphaFoldDB" id="A0A3B4U1C6"/>
<feature type="coiled-coil region" evidence="6">
    <location>
        <begin position="432"/>
        <end position="459"/>
    </location>
</feature>
<dbReference type="GeneTree" id="ENSGT00940000154886"/>
<dbReference type="PANTHER" id="PTHR24168">
    <property type="entry name" value="KN MOTIF AND ANKYRIN REPEAT DOMAIN-CONTAINING"/>
    <property type="match status" value="1"/>
</dbReference>
<feature type="region of interest" description="Disordered" evidence="7">
    <location>
        <begin position="1"/>
        <end position="34"/>
    </location>
</feature>
<feature type="repeat" description="ANK" evidence="5">
    <location>
        <begin position="909"/>
        <end position="942"/>
    </location>
</feature>
<keyword evidence="9" id="KW-1185">Reference proteome</keyword>
<feature type="region of interest" description="Disordered" evidence="7">
    <location>
        <begin position="57"/>
        <end position="122"/>
    </location>
</feature>
<dbReference type="PANTHER" id="PTHR24168:SF23">
    <property type="entry name" value="KN MOTIF AND ANKYRIN REPEAT DOMAIN-CONTAINING PROTEIN 3"/>
    <property type="match status" value="1"/>
</dbReference>
<sequence>MTQSVQVNPKLPDLGSPFIYTSQEEADQSGSYSVQTPYGFQLDLDFLKYVEEIESGHNLRRAPVSSRRLGRGLKLSQRSPGVGGRTSGWTSTESLSSPASEDGRAPPPPPPRNRLGSAPCEGLSLSPVTLLTVPPLSAGAKVPPPPPQRNPRVERTLLETSRRLQQEQTHQHQNGGRFQLADPPKLLLPSPSTQPLQSSLTKPSPQTSGRSTPAAGTAMTPIPPNQLQTVREQMATALKQLKEMEERVKGVPALEKEVAKLRAEKDMLLLALQEKKVTTEMVQQKQQSTESSTQTTETLQTQTDQHIHNRLTSPTSPGHKGLGKSGELKRLTEKFEVQGEKTPAHSKVLVKAPEKVSVVEKKSVAVGDDMPMDSVVFYYSQGVKDASEGTVVNVCEKGIGTEAPLIHEEGVQVMVETEEAEVWVMESLLGLTSEAQREIDTLQDTIKFQQETIVALEDQLSVADKDLGTLRAQMEEQTSKVTFEKGVLAKPDTTNAQVETLTPVLKHAAVLCRPEVTDACVGEILTADQTEQGTQTDALEKPAEPAPVVLVSTGCQWESLFEEKTEEQKVTVPKKRQLTIAEYKVSPEEEVIGTSEKKEGEEGQKAAPSNTKTGMLKSIMKRKDGSNSGENRTAGKKSLQFVGILNGGYESTSSEEEEEEEEEEDGSSSGESGEGECLDSTEEDEAALEEETSEEERNVNLDESDTDEETLRAESYSSDAVKEKFELSSKMREACLILKNHLNDDIKTLKSKEVLSSTHTVQLEWFRISSAKMAQPSRVSDYLMAFSEVSSVLLEHVVNMTDGNGNTALHYSVSHSNFGVVGLLLDTGVCCVDKQNKAGYTAIMLAALSTVKEEEDMAVVKKLFSQGNVNAKASQAGQTALMLAVSHGRQEMVRALLECGADVNVQDDEGSTALMCASEHGRAEIVKLLLEQPGCDISIMDNDGSNALSIALEASHNDTAVLLYAHMNYAKTQTAMGSPQAQQRSPTSPHKTWPTD</sequence>
<feature type="compositionally biased region" description="Basic and acidic residues" evidence="7">
    <location>
        <begin position="595"/>
        <end position="604"/>
    </location>
</feature>
<feature type="compositionally biased region" description="Acidic residues" evidence="7">
    <location>
        <begin position="653"/>
        <end position="666"/>
    </location>
</feature>
<dbReference type="SUPFAM" id="SSF48403">
    <property type="entry name" value="Ankyrin repeat"/>
    <property type="match status" value="1"/>
</dbReference>
<evidence type="ECO:0000256" key="5">
    <source>
        <dbReference type="PROSITE-ProRule" id="PRU00023"/>
    </source>
</evidence>
<dbReference type="Gene3D" id="1.25.40.20">
    <property type="entry name" value="Ankyrin repeat-containing domain"/>
    <property type="match status" value="1"/>
</dbReference>
<feature type="region of interest" description="Disordered" evidence="7">
    <location>
        <begin position="163"/>
        <end position="226"/>
    </location>
</feature>
<evidence type="ECO:0000256" key="4">
    <source>
        <dbReference type="ARBA" id="ARBA00023054"/>
    </source>
</evidence>
<dbReference type="Pfam" id="PF12796">
    <property type="entry name" value="Ank_2"/>
    <property type="match status" value="2"/>
</dbReference>
<dbReference type="Pfam" id="PF12075">
    <property type="entry name" value="KN_motif"/>
    <property type="match status" value="1"/>
</dbReference>
<dbReference type="InterPro" id="IPR002110">
    <property type="entry name" value="Ankyrin_rpt"/>
</dbReference>
<feature type="compositionally biased region" description="Low complexity" evidence="7">
    <location>
        <begin position="283"/>
        <end position="303"/>
    </location>
</feature>
<organism evidence="8 9">
    <name type="scientific">Seriola dumerili</name>
    <name type="common">Greater amberjack</name>
    <name type="synonym">Caranx dumerili</name>
    <dbReference type="NCBI Taxonomy" id="41447"/>
    <lineage>
        <taxon>Eukaryota</taxon>
        <taxon>Metazoa</taxon>
        <taxon>Chordata</taxon>
        <taxon>Craniata</taxon>
        <taxon>Vertebrata</taxon>
        <taxon>Euteleostomi</taxon>
        <taxon>Actinopterygii</taxon>
        <taxon>Neopterygii</taxon>
        <taxon>Teleostei</taxon>
        <taxon>Neoteleostei</taxon>
        <taxon>Acanthomorphata</taxon>
        <taxon>Carangaria</taxon>
        <taxon>Carangiformes</taxon>
        <taxon>Carangidae</taxon>
        <taxon>Seriola</taxon>
    </lineage>
</organism>
<accession>A0A3B4U1C6</accession>
<dbReference type="OMA" id="YYSQGVK"/>
<evidence type="ECO:0000256" key="1">
    <source>
        <dbReference type="ARBA" id="ARBA00022553"/>
    </source>
</evidence>
<feature type="compositionally biased region" description="Polar residues" evidence="7">
    <location>
        <begin position="19"/>
        <end position="34"/>
    </location>
</feature>
<dbReference type="STRING" id="41447.ENSSDUP00000011993"/>
<proteinExistence type="predicted"/>
<dbReference type="Proteomes" id="UP000261420">
    <property type="component" value="Unplaced"/>
</dbReference>
<feature type="region of interest" description="Disordered" evidence="7">
    <location>
        <begin position="974"/>
        <end position="996"/>
    </location>
</feature>
<dbReference type="Ensembl" id="ENSSDUT00000012211.1">
    <property type="protein sequence ID" value="ENSSDUP00000011993.1"/>
    <property type="gene ID" value="ENSSDUG00000008728.1"/>
</dbReference>
<feature type="compositionally biased region" description="Polar residues" evidence="7">
    <location>
        <begin position="202"/>
        <end position="211"/>
    </location>
</feature>
<keyword evidence="2" id="KW-0677">Repeat</keyword>
<reference evidence="8" key="2">
    <citation type="submission" date="2025-09" db="UniProtKB">
        <authorList>
            <consortium name="Ensembl"/>
        </authorList>
    </citation>
    <scope>IDENTIFICATION</scope>
</reference>
<evidence type="ECO:0000313" key="8">
    <source>
        <dbReference type="Ensembl" id="ENSSDUP00000011993.1"/>
    </source>
</evidence>
<evidence type="ECO:0000313" key="9">
    <source>
        <dbReference type="Proteomes" id="UP000261420"/>
    </source>
</evidence>
<feature type="compositionally biased region" description="Low complexity" evidence="7">
    <location>
        <begin position="183"/>
        <end position="201"/>
    </location>
</feature>
<dbReference type="GO" id="GO:0005856">
    <property type="term" value="C:cytoskeleton"/>
    <property type="evidence" value="ECO:0007669"/>
    <property type="project" value="TreeGrafter"/>
</dbReference>
<name>A0A3B4U1C6_SERDU</name>
<keyword evidence="3 5" id="KW-0040">ANK repeat</keyword>
<feature type="region of interest" description="Disordered" evidence="7">
    <location>
        <begin position="282"/>
        <end position="327"/>
    </location>
</feature>
<dbReference type="SMART" id="SM00248">
    <property type="entry name" value="ANK"/>
    <property type="match status" value="5"/>
</dbReference>
<dbReference type="KEGG" id="sdu:111240409"/>
<dbReference type="PROSITE" id="PS50088">
    <property type="entry name" value="ANK_REPEAT"/>
    <property type="match status" value="3"/>
</dbReference>
<dbReference type="RefSeq" id="XP_022626137.1">
    <property type="nucleotide sequence ID" value="XM_022770416.1"/>
</dbReference>
<dbReference type="InterPro" id="IPR021939">
    <property type="entry name" value="KN_motif"/>
</dbReference>